<dbReference type="PROSITE" id="PS00195">
    <property type="entry name" value="GLUTAREDOXIN_1"/>
    <property type="match status" value="1"/>
</dbReference>
<dbReference type="SUPFAM" id="SSF52833">
    <property type="entry name" value="Thioredoxin-like"/>
    <property type="match status" value="1"/>
</dbReference>
<dbReference type="Pfam" id="PF00462">
    <property type="entry name" value="Glutaredoxin"/>
    <property type="match status" value="1"/>
</dbReference>
<feature type="domain" description="Glutaredoxin" evidence="6">
    <location>
        <begin position="6"/>
        <end position="62"/>
    </location>
</feature>
<dbReference type="EMBL" id="CP054490">
    <property type="protein sequence ID" value="QKQ24419.1"/>
    <property type="molecule type" value="Genomic_DNA"/>
</dbReference>
<evidence type="ECO:0000313" key="7">
    <source>
        <dbReference type="EMBL" id="QKQ24419.1"/>
    </source>
</evidence>
<dbReference type="Proteomes" id="UP000509429">
    <property type="component" value="Chromosome"/>
</dbReference>
<evidence type="ECO:0000256" key="1">
    <source>
        <dbReference type="ARBA" id="ARBA00007787"/>
    </source>
</evidence>
<dbReference type="InterPro" id="IPR014025">
    <property type="entry name" value="Glutaredoxin_subgr"/>
</dbReference>
<dbReference type="InterPro" id="IPR036249">
    <property type="entry name" value="Thioredoxin-like_sf"/>
</dbReference>
<protein>
    <submittedName>
        <fullName evidence="7">Glutaredoxin</fullName>
    </submittedName>
</protein>
<dbReference type="InterPro" id="IPR011767">
    <property type="entry name" value="GLR_AS"/>
</dbReference>
<keyword evidence="5" id="KW-0676">Redox-active center</keyword>
<dbReference type="PRINTS" id="PR00160">
    <property type="entry name" value="GLUTAREDOXIN"/>
</dbReference>
<keyword evidence="3" id="KW-0249">Electron transport</keyword>
<evidence type="ECO:0000256" key="4">
    <source>
        <dbReference type="ARBA" id="ARBA00023157"/>
    </source>
</evidence>
<dbReference type="InterPro" id="IPR002109">
    <property type="entry name" value="Glutaredoxin"/>
</dbReference>
<dbReference type="GO" id="GO:0015035">
    <property type="term" value="F:protein-disulfide reductase activity"/>
    <property type="evidence" value="ECO:0007669"/>
    <property type="project" value="TreeGrafter"/>
</dbReference>
<dbReference type="PROSITE" id="PS51354">
    <property type="entry name" value="GLUTAREDOXIN_2"/>
    <property type="match status" value="1"/>
</dbReference>
<dbReference type="PANTHER" id="PTHR46679:SF1">
    <property type="entry name" value="GLUTAREDOXIN-2, MITOCHONDRIAL"/>
    <property type="match status" value="1"/>
</dbReference>
<accession>A0A6N0HPV0</accession>
<organism evidence="7 8">
    <name type="scientific">Candidatus Ruthia endofausta</name>
    <dbReference type="NCBI Taxonomy" id="2738852"/>
    <lineage>
        <taxon>Bacteria</taxon>
        <taxon>Pseudomonadati</taxon>
        <taxon>Pseudomonadota</taxon>
        <taxon>Gammaproteobacteria</taxon>
        <taxon>Candidatus Pseudothioglobaceae</taxon>
        <taxon>Candidatus Ruthturnera</taxon>
    </lineage>
</organism>
<dbReference type="Gene3D" id="3.40.30.10">
    <property type="entry name" value="Glutaredoxin"/>
    <property type="match status" value="1"/>
</dbReference>
<proteinExistence type="inferred from homology"/>
<sequence>MKKKIIYCSDSCPFCQRAYQLFEKRGIPFKKYHVKSQNDWNKVKEKIGRETVPQVFINGFYIGGFNGLSAADQSEKLDEILNQP</sequence>
<evidence type="ECO:0000313" key="8">
    <source>
        <dbReference type="Proteomes" id="UP000509429"/>
    </source>
</evidence>
<evidence type="ECO:0000256" key="5">
    <source>
        <dbReference type="ARBA" id="ARBA00023284"/>
    </source>
</evidence>
<name>A0A6N0HPV0_9GAMM</name>
<reference evidence="7 8" key="1">
    <citation type="submission" date="2020-05" db="EMBL/GenBank/DDBJ databases">
        <title>Horizontal transmission and recombination maintain forever young bacterial symbiont genomes.</title>
        <authorList>
            <person name="Russell S.L."/>
            <person name="Pepper-Tunick E."/>
            <person name="Svedberg J."/>
            <person name="Byrne A."/>
            <person name="Ruelas Castillo J."/>
            <person name="Vollmers C."/>
            <person name="Beinart R.A."/>
            <person name="Corbett-Detig R."/>
        </authorList>
    </citation>
    <scope>NUCLEOTIDE SEQUENCE [LARGE SCALE GENOMIC DNA]</scope>
    <source>
        <strain evidence="7">JDF_Ridge</strain>
    </source>
</reference>
<keyword evidence="8" id="KW-1185">Reference proteome</keyword>
<dbReference type="RefSeq" id="WP_174605856.1">
    <property type="nucleotide sequence ID" value="NZ_CP054490.1"/>
</dbReference>
<evidence type="ECO:0000256" key="3">
    <source>
        <dbReference type="ARBA" id="ARBA00022982"/>
    </source>
</evidence>
<evidence type="ECO:0000256" key="2">
    <source>
        <dbReference type="ARBA" id="ARBA00022448"/>
    </source>
</evidence>
<keyword evidence="4" id="KW-1015">Disulfide bond</keyword>
<dbReference type="KEGG" id="reo:HUE58_04670"/>
<gene>
    <name evidence="7" type="ORF">HUE58_04670</name>
</gene>
<evidence type="ECO:0000259" key="6">
    <source>
        <dbReference type="Pfam" id="PF00462"/>
    </source>
</evidence>
<dbReference type="PANTHER" id="PTHR46679">
    <property type="match status" value="1"/>
</dbReference>
<dbReference type="AlphaFoldDB" id="A0A6N0HPV0"/>
<comment type="similarity">
    <text evidence="1">Belongs to the glutaredoxin family.</text>
</comment>
<keyword evidence="2" id="KW-0813">Transport</keyword>